<dbReference type="InterPro" id="IPR059177">
    <property type="entry name" value="GH29D-like_dom"/>
</dbReference>
<dbReference type="PROSITE" id="PS51257">
    <property type="entry name" value="PROKAR_LIPOPROTEIN"/>
    <property type="match status" value="1"/>
</dbReference>
<dbReference type="KEGG" id="fbe:FF125_12990"/>
<dbReference type="Pfam" id="PF13290">
    <property type="entry name" value="CHB_HEX_C_1"/>
    <property type="match status" value="1"/>
</dbReference>
<evidence type="ECO:0000313" key="2">
    <source>
        <dbReference type="EMBL" id="QCX39307.1"/>
    </source>
</evidence>
<proteinExistence type="predicted"/>
<name>A0A5B7TWP1_9FLAO</name>
<sequence length="278" mass="31881">MEFRTNLSYKINTCMIHRIFVVVFLSMLIFSCKNKETIELFLQNENVQLVQPRIIASNTVIDSFVTIKTDRNIDGAEVFYSVDGSDPTKKSLKFNKELRISEPCELKFKAFHNTYKASEVAVVKLYKKGYSASAIEWHTNSNKKYKGVGNITLINGQKATLEYSNSQWVGFDTIAKATVDFDKNIELKSIDIGYLNDPASWIFPPSEIEVIVNNKEKLSFQLEPLAEVTDRAMMDFSIPINQMVNTISISVKNVQQIPFWHDGNGNKAWLFMDEWIFN</sequence>
<evidence type="ECO:0000313" key="3">
    <source>
        <dbReference type="Proteomes" id="UP000306229"/>
    </source>
</evidence>
<dbReference type="Proteomes" id="UP000306229">
    <property type="component" value="Chromosome"/>
</dbReference>
<feature type="domain" description="GH29D-like beta-sandwich" evidence="1">
    <location>
        <begin position="62"/>
        <end position="120"/>
    </location>
</feature>
<gene>
    <name evidence="2" type="ORF">FF125_12990</name>
</gene>
<reference evidence="2 3" key="1">
    <citation type="submission" date="2019-05" db="EMBL/GenBank/DDBJ databases">
        <title>Algicella ahnfeltiae gen. nov., sp. nov., a novel marine bacterium of the family Flavobacteriaceae isolated from a red alga.</title>
        <authorList>
            <person name="Nedashkovskaya O.I."/>
            <person name="Kukhlevskiy A.D."/>
            <person name="Kim S.-G."/>
            <person name="Zhukova N.V."/>
            <person name="Mikhailov V.V."/>
        </authorList>
    </citation>
    <scope>NUCLEOTIDE SEQUENCE [LARGE SCALE GENOMIC DNA]</scope>
    <source>
        <strain evidence="2 3">10Alg115</strain>
    </source>
</reference>
<protein>
    <recommendedName>
        <fullName evidence="1">GH29D-like beta-sandwich domain-containing protein</fullName>
    </recommendedName>
</protein>
<keyword evidence="3" id="KW-1185">Reference proteome</keyword>
<organism evidence="2 3">
    <name type="scientific">Aureibaculum algae</name>
    <dbReference type="NCBI Taxonomy" id="2584122"/>
    <lineage>
        <taxon>Bacteria</taxon>
        <taxon>Pseudomonadati</taxon>
        <taxon>Bacteroidota</taxon>
        <taxon>Flavobacteriia</taxon>
        <taxon>Flavobacteriales</taxon>
        <taxon>Flavobacteriaceae</taxon>
        <taxon>Aureibaculum</taxon>
    </lineage>
</organism>
<dbReference type="EMBL" id="CP040749">
    <property type="protein sequence ID" value="QCX39307.1"/>
    <property type="molecule type" value="Genomic_DNA"/>
</dbReference>
<dbReference type="OrthoDB" id="9806464at2"/>
<accession>A0A5B7TWP1</accession>
<dbReference type="AlphaFoldDB" id="A0A5B7TWP1"/>
<evidence type="ECO:0000259" key="1">
    <source>
        <dbReference type="Pfam" id="PF13290"/>
    </source>
</evidence>